<dbReference type="GO" id="GO:0016620">
    <property type="term" value="F:oxidoreductase activity, acting on the aldehyde or oxo group of donors, NAD or NADP as acceptor"/>
    <property type="evidence" value="ECO:0007669"/>
    <property type="project" value="InterPro"/>
</dbReference>
<sequence>MRSYGSYIAGSDFPSESWVYTVKAAAFLDDFMSNLKLKRELERGFRDDGHALPAVAARCALTSDAHLQEVLVRAREAAPVWGTFPIETRLRLGERVHQEVLRRRAEFVEVLVAEGHPRRLAEWEIAGVLQGTSPEALALSHRQLHEECRIGPRTLTLVRKPDGVVVLSPPQNAAASNSILGVPALVAGNTLVVKAPRSSPYGVMFAWREIIAPILDELGAPPGTLGLVCGTPNKILTQWLESPLVDDIFFFGGSERGIQLGVDAVTRGKKPVLELAGNDGCVVWRDADLDSAAEALTESFFGSGQICMVPKYAVAHPDIADELLARLTGLVAKIRPGYPDDPDVLLSPVMRADEYFTHLNEATAAGATVVTGGHRMEIDGTVSETGPFISPTVLRVDGLADARELAVVREETFFPLLPVVVPAVDHDGLLDEVIAFLNANRYGLRNSLWTGDPDVIDAVATRVHNGGLLKVNDSHIGFVPRLSTHGGTGLTGGPFGELNYPLLRTSHLQGISVATGVQPRTAVFDSAASREVPR</sequence>
<dbReference type="EMBL" id="LT629701">
    <property type="protein sequence ID" value="SDM31014.1"/>
    <property type="molecule type" value="Genomic_DNA"/>
</dbReference>
<dbReference type="eggNOG" id="COG1012">
    <property type="taxonomic scope" value="Bacteria"/>
</dbReference>
<dbReference type="PANTHER" id="PTHR43353:SF5">
    <property type="entry name" value="SUCCINATE-SEMIALDEHYDE DEHYDROGENASE, MITOCHONDRIAL"/>
    <property type="match status" value="1"/>
</dbReference>
<evidence type="ECO:0000259" key="2">
    <source>
        <dbReference type="Pfam" id="PF00171"/>
    </source>
</evidence>
<dbReference type="Gene3D" id="3.40.605.10">
    <property type="entry name" value="Aldehyde Dehydrogenase, Chain A, domain 1"/>
    <property type="match status" value="1"/>
</dbReference>
<proteinExistence type="predicted"/>
<dbReference type="InterPro" id="IPR050740">
    <property type="entry name" value="Aldehyde_DH_Superfamily"/>
</dbReference>
<evidence type="ECO:0000313" key="3">
    <source>
        <dbReference type="EMBL" id="SDM31014.1"/>
    </source>
</evidence>
<dbReference type="InterPro" id="IPR016163">
    <property type="entry name" value="Ald_DH_C"/>
</dbReference>
<dbReference type="AlphaFoldDB" id="A0A1G9S6H2"/>
<gene>
    <name evidence="3" type="ORF">SAMN04489726_0920</name>
</gene>
<dbReference type="InterPro" id="IPR015590">
    <property type="entry name" value="Aldehyde_DH_dom"/>
</dbReference>
<dbReference type="Pfam" id="PF00171">
    <property type="entry name" value="Aldedh"/>
    <property type="match status" value="1"/>
</dbReference>
<dbReference type="STRING" id="211114.SAMN04489726_0920"/>
<dbReference type="SUPFAM" id="SSF53720">
    <property type="entry name" value="ALDH-like"/>
    <property type="match status" value="1"/>
</dbReference>
<dbReference type="PANTHER" id="PTHR43353">
    <property type="entry name" value="SUCCINATE-SEMIALDEHYDE DEHYDROGENASE, MITOCHONDRIAL"/>
    <property type="match status" value="1"/>
</dbReference>
<feature type="domain" description="Aldehyde dehydrogenase" evidence="2">
    <location>
        <begin position="55"/>
        <end position="492"/>
    </location>
</feature>
<name>A0A1G9S6H2_ALLAB</name>
<dbReference type="InterPro" id="IPR016161">
    <property type="entry name" value="Ald_DH/histidinol_DH"/>
</dbReference>
<evidence type="ECO:0000313" key="4">
    <source>
        <dbReference type="Proteomes" id="UP000183376"/>
    </source>
</evidence>
<reference evidence="3 4" key="1">
    <citation type="submission" date="2016-10" db="EMBL/GenBank/DDBJ databases">
        <authorList>
            <person name="de Groot N.N."/>
        </authorList>
    </citation>
    <scope>NUCLEOTIDE SEQUENCE [LARGE SCALE GENOMIC DNA]</scope>
    <source>
        <strain evidence="3 4">DSM 44149</strain>
    </source>
</reference>
<dbReference type="Proteomes" id="UP000183376">
    <property type="component" value="Chromosome I"/>
</dbReference>
<accession>A0A1G9S6H2</accession>
<protein>
    <submittedName>
        <fullName evidence="3">Acyl-CoA reductase</fullName>
    </submittedName>
</protein>
<evidence type="ECO:0000256" key="1">
    <source>
        <dbReference type="ARBA" id="ARBA00023002"/>
    </source>
</evidence>
<dbReference type="OrthoDB" id="3284578at2"/>
<keyword evidence="4" id="KW-1185">Reference proteome</keyword>
<dbReference type="InterPro" id="IPR016162">
    <property type="entry name" value="Ald_DH_N"/>
</dbReference>
<organism evidence="3 4">
    <name type="scientific">Allokutzneria albata</name>
    <name type="common">Kibdelosporangium albatum</name>
    <dbReference type="NCBI Taxonomy" id="211114"/>
    <lineage>
        <taxon>Bacteria</taxon>
        <taxon>Bacillati</taxon>
        <taxon>Actinomycetota</taxon>
        <taxon>Actinomycetes</taxon>
        <taxon>Pseudonocardiales</taxon>
        <taxon>Pseudonocardiaceae</taxon>
        <taxon>Allokutzneria</taxon>
    </lineage>
</organism>
<dbReference type="Gene3D" id="3.40.309.10">
    <property type="entry name" value="Aldehyde Dehydrogenase, Chain A, domain 2"/>
    <property type="match status" value="1"/>
</dbReference>
<keyword evidence="1" id="KW-0560">Oxidoreductase</keyword>